<name>A0ABD2ILB9_9BILA</name>
<dbReference type="SUPFAM" id="SSF54211">
    <property type="entry name" value="Ribosomal protein S5 domain 2-like"/>
    <property type="match status" value="1"/>
</dbReference>
<dbReference type="PANTHER" id="PTHR43718:SF2">
    <property type="entry name" value="LON PROTEASE HOMOLOG, MITOCHONDRIAL"/>
    <property type="match status" value="1"/>
</dbReference>
<proteinExistence type="predicted"/>
<dbReference type="Pfam" id="PF05362">
    <property type="entry name" value="Lon_C"/>
    <property type="match status" value="1"/>
</dbReference>
<protein>
    <recommendedName>
        <fullName evidence="1">Lon proteolytic domain-containing protein</fullName>
    </recommendedName>
</protein>
<evidence type="ECO:0000313" key="2">
    <source>
        <dbReference type="EMBL" id="KAL3078060.1"/>
    </source>
</evidence>
<accession>A0ABD2ILB9</accession>
<keyword evidence="3" id="KW-1185">Reference proteome</keyword>
<dbReference type="InterPro" id="IPR027065">
    <property type="entry name" value="Lon_Prtase"/>
</dbReference>
<reference evidence="2 3" key="1">
    <citation type="submission" date="2024-10" db="EMBL/GenBank/DDBJ databases">
        <authorList>
            <person name="Kim D."/>
        </authorList>
    </citation>
    <scope>NUCLEOTIDE SEQUENCE [LARGE SCALE GENOMIC DNA]</scope>
    <source>
        <strain evidence="2">BH-2024</strain>
    </source>
</reference>
<dbReference type="PRINTS" id="PR00830">
    <property type="entry name" value="ENDOLAPTASE"/>
</dbReference>
<dbReference type="InterPro" id="IPR008269">
    <property type="entry name" value="Lon_proteolytic"/>
</dbReference>
<dbReference type="Proteomes" id="UP001620626">
    <property type="component" value="Unassembled WGS sequence"/>
</dbReference>
<dbReference type="AlphaFoldDB" id="A0ABD2ILB9"/>
<dbReference type="InterPro" id="IPR020568">
    <property type="entry name" value="Ribosomal_Su5_D2-typ_SF"/>
</dbReference>
<dbReference type="Gene3D" id="3.30.230.10">
    <property type="match status" value="1"/>
</dbReference>
<evidence type="ECO:0000259" key="1">
    <source>
        <dbReference type="Pfam" id="PF05362"/>
    </source>
</evidence>
<organism evidence="2 3">
    <name type="scientific">Heterodera trifolii</name>
    <dbReference type="NCBI Taxonomy" id="157864"/>
    <lineage>
        <taxon>Eukaryota</taxon>
        <taxon>Metazoa</taxon>
        <taxon>Ecdysozoa</taxon>
        <taxon>Nematoda</taxon>
        <taxon>Chromadorea</taxon>
        <taxon>Rhabditida</taxon>
        <taxon>Tylenchina</taxon>
        <taxon>Tylenchomorpha</taxon>
        <taxon>Tylenchoidea</taxon>
        <taxon>Heteroderidae</taxon>
        <taxon>Heteroderinae</taxon>
        <taxon>Heterodera</taxon>
    </lineage>
</organism>
<comment type="caution">
    <text evidence="2">The sequence shown here is derived from an EMBL/GenBank/DDBJ whole genome shotgun (WGS) entry which is preliminary data.</text>
</comment>
<sequence>MKHLKAEVWGAFFDQNKINLSIPPPSTKRKEPSASTAATLAFLSLATRKPVQPPGVCVTGKVLKTGRISEIGQLKEKTIAVAEGGMAKIAFPHANLKEFFGIDYPHPKKLHKNKQKF</sequence>
<feature type="domain" description="Lon proteolytic" evidence="1">
    <location>
        <begin position="10"/>
        <end position="101"/>
    </location>
</feature>
<dbReference type="PANTHER" id="PTHR43718">
    <property type="entry name" value="LON PROTEASE"/>
    <property type="match status" value="1"/>
</dbReference>
<evidence type="ECO:0000313" key="3">
    <source>
        <dbReference type="Proteomes" id="UP001620626"/>
    </source>
</evidence>
<dbReference type="EMBL" id="JBICBT010001214">
    <property type="protein sequence ID" value="KAL3078060.1"/>
    <property type="molecule type" value="Genomic_DNA"/>
</dbReference>
<dbReference type="InterPro" id="IPR014721">
    <property type="entry name" value="Ribsml_uS5_D2-typ_fold_subgr"/>
</dbReference>
<gene>
    <name evidence="2" type="ORF">niasHT_036943</name>
</gene>